<accession>A0A8J3LVD4</accession>
<keyword evidence="1" id="KW-0472">Membrane</keyword>
<organism evidence="2 3">
    <name type="scientific">Planotetraspora kaengkrachanensis</name>
    <dbReference type="NCBI Taxonomy" id="575193"/>
    <lineage>
        <taxon>Bacteria</taxon>
        <taxon>Bacillati</taxon>
        <taxon>Actinomycetota</taxon>
        <taxon>Actinomycetes</taxon>
        <taxon>Streptosporangiales</taxon>
        <taxon>Streptosporangiaceae</taxon>
        <taxon>Planotetraspora</taxon>
    </lineage>
</organism>
<dbReference type="RefSeq" id="WP_203883235.1">
    <property type="nucleotide sequence ID" value="NZ_BAABHH010000004.1"/>
</dbReference>
<feature type="transmembrane region" description="Helical" evidence="1">
    <location>
        <begin position="41"/>
        <end position="63"/>
    </location>
</feature>
<dbReference type="Proteomes" id="UP000630097">
    <property type="component" value="Unassembled WGS sequence"/>
</dbReference>
<evidence type="ECO:0000313" key="2">
    <source>
        <dbReference type="EMBL" id="GIG79808.1"/>
    </source>
</evidence>
<name>A0A8J3LVD4_9ACTN</name>
<sequence length="470" mass="51934">MSTLEDELRQAMTEETDSLRAAPDLVDQVVRLSRHRRHRRLRLVATVAAVFLVAGAVPAFVAFQRADRTAAVRPVATIDGVDVRYLPDDLGEPEALPLKERDRRGTVRLQGKALMWSEGNRFVQVSVYRTERSVEDVQDILALNILPGADESTLNDGYVSSPDRTDRMWVAEPGLVLRVMTSVSLKDDLDRIAAGLRVQPEVPDERITHLPEGLDRVDGVEVRGLPTGFGAPVAFDVIDHELTGKAVRWSQGDRSIQVTVYRPGEPVPDRTALGALLAIPEGNTWLRRGSGMMSAGHDDLVWVEHEHLVLRVTTSASAGKYLEQIALALRVPWDHDLAGVRLGYMPDDLRDASGEVHGVNDGQGRWFNRNDGGSLSVEVVRGPRAQNLQSLRQVSWPTDEHLFDVHETAVRGVPALEGRVMRADRSMDKGRMLLWVIRPGLGVRIWATPDLTKPMMAIARGVTPVPPVKG</sequence>
<dbReference type="AlphaFoldDB" id="A0A8J3LVD4"/>
<keyword evidence="3" id="KW-1185">Reference proteome</keyword>
<reference evidence="2 3" key="1">
    <citation type="submission" date="2021-01" db="EMBL/GenBank/DDBJ databases">
        <title>Whole genome shotgun sequence of Planotetraspora kaengkrachanensis NBRC 104272.</title>
        <authorList>
            <person name="Komaki H."/>
            <person name="Tamura T."/>
        </authorList>
    </citation>
    <scope>NUCLEOTIDE SEQUENCE [LARGE SCALE GENOMIC DNA]</scope>
    <source>
        <strain evidence="2 3">NBRC 104272</strain>
    </source>
</reference>
<evidence type="ECO:0000256" key="1">
    <source>
        <dbReference type="SAM" id="Phobius"/>
    </source>
</evidence>
<protein>
    <submittedName>
        <fullName evidence="2">Uncharacterized protein</fullName>
    </submittedName>
</protein>
<gene>
    <name evidence="2" type="ORF">Pka01_29350</name>
</gene>
<evidence type="ECO:0000313" key="3">
    <source>
        <dbReference type="Proteomes" id="UP000630097"/>
    </source>
</evidence>
<keyword evidence="1" id="KW-1133">Transmembrane helix</keyword>
<proteinExistence type="predicted"/>
<keyword evidence="1" id="KW-0812">Transmembrane</keyword>
<comment type="caution">
    <text evidence="2">The sequence shown here is derived from an EMBL/GenBank/DDBJ whole genome shotgun (WGS) entry which is preliminary data.</text>
</comment>
<dbReference type="EMBL" id="BONV01000010">
    <property type="protein sequence ID" value="GIG79808.1"/>
    <property type="molecule type" value="Genomic_DNA"/>
</dbReference>